<accession>E2BPK2</accession>
<feature type="compositionally biased region" description="Basic and acidic residues" evidence="1">
    <location>
        <begin position="93"/>
        <end position="120"/>
    </location>
</feature>
<dbReference type="Proteomes" id="UP000008237">
    <property type="component" value="Unassembled WGS sequence"/>
</dbReference>
<protein>
    <submittedName>
        <fullName evidence="2">Uncharacterized protein</fullName>
    </submittedName>
</protein>
<organism evidence="3">
    <name type="scientific">Harpegnathos saltator</name>
    <name type="common">Jerdon's jumping ant</name>
    <dbReference type="NCBI Taxonomy" id="610380"/>
    <lineage>
        <taxon>Eukaryota</taxon>
        <taxon>Metazoa</taxon>
        <taxon>Ecdysozoa</taxon>
        <taxon>Arthropoda</taxon>
        <taxon>Hexapoda</taxon>
        <taxon>Insecta</taxon>
        <taxon>Pterygota</taxon>
        <taxon>Neoptera</taxon>
        <taxon>Endopterygota</taxon>
        <taxon>Hymenoptera</taxon>
        <taxon>Apocrita</taxon>
        <taxon>Aculeata</taxon>
        <taxon>Formicoidea</taxon>
        <taxon>Formicidae</taxon>
        <taxon>Ponerinae</taxon>
        <taxon>Ponerini</taxon>
        <taxon>Harpegnathos</taxon>
    </lineage>
</organism>
<keyword evidence="3" id="KW-1185">Reference proteome</keyword>
<dbReference type="Pfam" id="PF15684">
    <property type="entry name" value="AROS"/>
    <property type="match status" value="1"/>
</dbReference>
<dbReference type="InterPro" id="IPR023262">
    <property type="entry name" value="AROS"/>
</dbReference>
<gene>
    <name evidence="2" type="ORF">EAI_01549</name>
</gene>
<evidence type="ECO:0000256" key="1">
    <source>
        <dbReference type="SAM" id="MobiDB-lite"/>
    </source>
</evidence>
<evidence type="ECO:0000313" key="3">
    <source>
        <dbReference type="Proteomes" id="UP000008237"/>
    </source>
</evidence>
<dbReference type="OrthoDB" id="6493910at2759"/>
<name>E2BPK2_HARSA</name>
<evidence type="ECO:0000313" key="2">
    <source>
        <dbReference type="EMBL" id="EFN82406.1"/>
    </source>
</evidence>
<dbReference type="EMBL" id="GL449633">
    <property type="protein sequence ID" value="EFN82406.1"/>
    <property type="molecule type" value="Genomic_DNA"/>
</dbReference>
<proteinExistence type="predicted"/>
<sequence>KKKKRKKQDSLYTGTFELIPPRHRFTTEEEKAAVIRMLGRSNRLTPQEAKKRLAAQKDRTEENVQRLLSLKTNQLNSNMSNKLLQRAVKNRIKKQEKPKESEKTAFTEEDFKKFEQEHIE</sequence>
<dbReference type="OMA" id="SDIMPRH"/>
<dbReference type="AlphaFoldDB" id="E2BPK2"/>
<feature type="region of interest" description="Disordered" evidence="1">
    <location>
        <begin position="89"/>
        <end position="120"/>
    </location>
</feature>
<reference evidence="2 3" key="1">
    <citation type="journal article" date="2010" name="Science">
        <title>Genomic comparison of the ants Camponotus floridanus and Harpegnathos saltator.</title>
        <authorList>
            <person name="Bonasio R."/>
            <person name="Zhang G."/>
            <person name="Ye C."/>
            <person name="Mutti N.S."/>
            <person name="Fang X."/>
            <person name="Qin N."/>
            <person name="Donahue G."/>
            <person name="Yang P."/>
            <person name="Li Q."/>
            <person name="Li C."/>
            <person name="Zhang P."/>
            <person name="Huang Z."/>
            <person name="Berger S.L."/>
            <person name="Reinberg D."/>
            <person name="Wang J."/>
            <person name="Liebig J."/>
        </authorList>
    </citation>
    <scope>NUCLEOTIDE SEQUENCE [LARGE SCALE GENOMIC DNA]</scope>
    <source>
        <strain evidence="2 3">R22 G/1</strain>
    </source>
</reference>
<dbReference type="InParanoid" id="E2BPK2"/>
<feature type="non-terminal residue" evidence="2">
    <location>
        <position position="1"/>
    </location>
</feature>